<dbReference type="AlphaFoldDB" id="A0A8S1UZ83"/>
<proteinExistence type="predicted"/>
<dbReference type="Proteomes" id="UP000689195">
    <property type="component" value="Unassembled WGS sequence"/>
</dbReference>
<feature type="compositionally biased region" description="Basic and acidic residues" evidence="2">
    <location>
        <begin position="362"/>
        <end position="377"/>
    </location>
</feature>
<protein>
    <submittedName>
        <fullName evidence="3">Uncharacterized protein</fullName>
    </submittedName>
</protein>
<feature type="coiled-coil region" evidence="1">
    <location>
        <begin position="114"/>
        <end position="163"/>
    </location>
</feature>
<accession>A0A8S1UZ83</accession>
<organism evidence="3 4">
    <name type="scientific">Paramecium pentaurelia</name>
    <dbReference type="NCBI Taxonomy" id="43138"/>
    <lineage>
        <taxon>Eukaryota</taxon>
        <taxon>Sar</taxon>
        <taxon>Alveolata</taxon>
        <taxon>Ciliophora</taxon>
        <taxon>Intramacronucleata</taxon>
        <taxon>Oligohymenophorea</taxon>
        <taxon>Peniculida</taxon>
        <taxon>Parameciidae</taxon>
        <taxon>Paramecium</taxon>
    </lineage>
</organism>
<evidence type="ECO:0000256" key="2">
    <source>
        <dbReference type="SAM" id="MobiDB-lite"/>
    </source>
</evidence>
<sequence>MSQEFNYKLEDMRQQLLQESLKQQNIKLAAFELQILEQKKKQQLRDVEVQVIISDNQLNQQEQLQNFIIEQIDMKLTNGIFIGQKGHGRNTIIQNMKGGFNLTQVGQTDNQQSFVQSEELNEELNKQLENMKINIKQMLLEIKEDMEQQLKVYEANVSIAMQNFDKHHYHVLKLKSDIFNDTEYLNNQIKILFREKDIINKKLQLVLQLFSGSTEVTQITVAYLLKQLKDPIKFTSVQGIVFELRNEICNYRQTNYSIEDLMKKSLQSFIDSWDKSELLEVKEYNPHWYFNKYIYKNLVGQSKTVERSLEKTIKYSTQTQADSEVYINRSGRQRNLSQRQSIMMSLDSTRQRRVAANSVLKQSERNDSNEHLPKVKK</sequence>
<evidence type="ECO:0000256" key="1">
    <source>
        <dbReference type="SAM" id="Coils"/>
    </source>
</evidence>
<evidence type="ECO:0000313" key="3">
    <source>
        <dbReference type="EMBL" id="CAD8170448.1"/>
    </source>
</evidence>
<feature type="region of interest" description="Disordered" evidence="2">
    <location>
        <begin position="354"/>
        <end position="377"/>
    </location>
</feature>
<reference evidence="3" key="1">
    <citation type="submission" date="2021-01" db="EMBL/GenBank/DDBJ databases">
        <authorList>
            <consortium name="Genoscope - CEA"/>
            <person name="William W."/>
        </authorList>
    </citation>
    <scope>NUCLEOTIDE SEQUENCE</scope>
</reference>
<keyword evidence="1" id="KW-0175">Coiled coil</keyword>
<dbReference type="EMBL" id="CAJJDO010000053">
    <property type="protein sequence ID" value="CAD8170448.1"/>
    <property type="molecule type" value="Genomic_DNA"/>
</dbReference>
<dbReference type="OrthoDB" id="10320694at2759"/>
<comment type="caution">
    <text evidence="3">The sequence shown here is derived from an EMBL/GenBank/DDBJ whole genome shotgun (WGS) entry which is preliminary data.</text>
</comment>
<gene>
    <name evidence="3" type="ORF">PPENT_87.1.T0530064</name>
</gene>
<evidence type="ECO:0000313" key="4">
    <source>
        <dbReference type="Proteomes" id="UP000689195"/>
    </source>
</evidence>
<keyword evidence="4" id="KW-1185">Reference proteome</keyword>
<name>A0A8S1UZ83_9CILI</name>